<feature type="domain" description="SWIM-type" evidence="2">
    <location>
        <begin position="82"/>
        <end position="136"/>
    </location>
</feature>
<dbReference type="Proteomes" id="UP001152747">
    <property type="component" value="Unassembled WGS sequence"/>
</dbReference>
<keyword evidence="1" id="KW-0479">Metal-binding</keyword>
<keyword evidence="4" id="KW-1185">Reference proteome</keyword>
<proteinExistence type="predicted"/>
<dbReference type="GO" id="GO:0008270">
    <property type="term" value="F:zinc ion binding"/>
    <property type="evidence" value="ECO:0007669"/>
    <property type="project" value="UniProtKB-KW"/>
</dbReference>
<sequence>MAEKWNLFEILKETFKKGLQNPEEIGDLVPFDVLATGLQLSETNSVIEIKNSTGNSKKQRVFENFVENETKNVVLKSEAKSYAMFIEVENTKTGEASEFQFPGVHFCSCDYFKQSVLENSEDWTCCHLIASNVTKTFKTSNCDSEIISTVVKKLIVKPFVENHK</sequence>
<protein>
    <recommendedName>
        <fullName evidence="2">SWIM-type domain-containing protein</fullName>
    </recommendedName>
</protein>
<evidence type="ECO:0000313" key="4">
    <source>
        <dbReference type="Proteomes" id="UP001152747"/>
    </source>
</evidence>
<dbReference type="AlphaFoldDB" id="A0A9P1IUI7"/>
<dbReference type="InterPro" id="IPR007527">
    <property type="entry name" value="Znf_SWIM"/>
</dbReference>
<keyword evidence="1" id="KW-0862">Zinc</keyword>
<keyword evidence="1" id="KW-0863">Zinc-finger</keyword>
<dbReference type="EMBL" id="CANHGI010000005">
    <property type="protein sequence ID" value="CAI5452403.1"/>
    <property type="molecule type" value="Genomic_DNA"/>
</dbReference>
<evidence type="ECO:0000256" key="1">
    <source>
        <dbReference type="PROSITE-ProRule" id="PRU00325"/>
    </source>
</evidence>
<evidence type="ECO:0000313" key="3">
    <source>
        <dbReference type="EMBL" id="CAI5452403.1"/>
    </source>
</evidence>
<accession>A0A9P1IUI7</accession>
<dbReference type="PROSITE" id="PS50966">
    <property type="entry name" value="ZF_SWIM"/>
    <property type="match status" value="1"/>
</dbReference>
<comment type="caution">
    <text evidence="3">The sequence shown here is derived from an EMBL/GenBank/DDBJ whole genome shotgun (WGS) entry which is preliminary data.</text>
</comment>
<organism evidence="3 4">
    <name type="scientific">Caenorhabditis angaria</name>
    <dbReference type="NCBI Taxonomy" id="860376"/>
    <lineage>
        <taxon>Eukaryota</taxon>
        <taxon>Metazoa</taxon>
        <taxon>Ecdysozoa</taxon>
        <taxon>Nematoda</taxon>
        <taxon>Chromadorea</taxon>
        <taxon>Rhabditida</taxon>
        <taxon>Rhabditina</taxon>
        <taxon>Rhabditomorpha</taxon>
        <taxon>Rhabditoidea</taxon>
        <taxon>Rhabditidae</taxon>
        <taxon>Peloderinae</taxon>
        <taxon>Caenorhabditis</taxon>
    </lineage>
</organism>
<reference evidence="3" key="1">
    <citation type="submission" date="2022-11" db="EMBL/GenBank/DDBJ databases">
        <authorList>
            <person name="Kikuchi T."/>
        </authorList>
    </citation>
    <scope>NUCLEOTIDE SEQUENCE</scope>
    <source>
        <strain evidence="3">PS1010</strain>
    </source>
</reference>
<name>A0A9P1IUI7_9PELO</name>
<evidence type="ECO:0000259" key="2">
    <source>
        <dbReference type="PROSITE" id="PS50966"/>
    </source>
</evidence>
<gene>
    <name evidence="3" type="ORF">CAMP_LOCUS15040</name>
</gene>